<dbReference type="EMBL" id="CM004482">
    <property type="protein sequence ID" value="OCT62013.1"/>
    <property type="molecule type" value="Genomic_DNA"/>
</dbReference>
<dbReference type="Proteomes" id="UP000694892">
    <property type="component" value="Chromosome 9_10L"/>
</dbReference>
<organism evidence="2 3">
    <name type="scientific">Xenopus laevis</name>
    <name type="common">African clawed frog</name>
    <dbReference type="NCBI Taxonomy" id="8355"/>
    <lineage>
        <taxon>Eukaryota</taxon>
        <taxon>Metazoa</taxon>
        <taxon>Chordata</taxon>
        <taxon>Craniata</taxon>
        <taxon>Vertebrata</taxon>
        <taxon>Euteleostomi</taxon>
        <taxon>Amphibia</taxon>
        <taxon>Batrachia</taxon>
        <taxon>Anura</taxon>
        <taxon>Pipoidea</taxon>
        <taxon>Pipidae</taxon>
        <taxon>Xenopodinae</taxon>
        <taxon>Xenopus</taxon>
        <taxon>Xenopus</taxon>
    </lineage>
</organism>
<accession>A0A974H237</accession>
<evidence type="ECO:0000313" key="3">
    <source>
        <dbReference type="Proteomes" id="UP000694892"/>
    </source>
</evidence>
<keyword evidence="1" id="KW-0732">Signal</keyword>
<sequence length="111" mass="12267">MATSVASIKLLGPVIAHIAQAWETTVPYVLCLTLTLSHLHSHTYTLTLTLSHLQTHTHTALCAGDNLRLQHLPVPFVLTIYSANVVFVPLGSSHLPVHSKKYWQCMKISCK</sequence>
<feature type="signal peptide" evidence="1">
    <location>
        <begin position="1"/>
        <end position="21"/>
    </location>
</feature>
<feature type="chain" id="PRO_5036848664" evidence="1">
    <location>
        <begin position="22"/>
        <end position="111"/>
    </location>
</feature>
<evidence type="ECO:0000313" key="2">
    <source>
        <dbReference type="EMBL" id="OCT62013.1"/>
    </source>
</evidence>
<protein>
    <submittedName>
        <fullName evidence="2">Uncharacterized protein</fullName>
    </submittedName>
</protein>
<gene>
    <name evidence="2" type="ORF">XELAEV_18043097mg</name>
</gene>
<evidence type="ECO:0000256" key="1">
    <source>
        <dbReference type="SAM" id="SignalP"/>
    </source>
</evidence>
<name>A0A974H237_XENLA</name>
<dbReference type="AlphaFoldDB" id="A0A974H237"/>
<proteinExistence type="predicted"/>
<reference evidence="3" key="1">
    <citation type="journal article" date="2016" name="Nature">
        <title>Genome evolution in the allotetraploid frog Xenopus laevis.</title>
        <authorList>
            <person name="Session A.M."/>
            <person name="Uno Y."/>
            <person name="Kwon T."/>
            <person name="Chapman J.A."/>
            <person name="Toyoda A."/>
            <person name="Takahashi S."/>
            <person name="Fukui A."/>
            <person name="Hikosaka A."/>
            <person name="Suzuki A."/>
            <person name="Kondo M."/>
            <person name="van Heeringen S.J."/>
            <person name="Quigley I."/>
            <person name="Heinz S."/>
            <person name="Ogino H."/>
            <person name="Ochi H."/>
            <person name="Hellsten U."/>
            <person name="Lyons J.B."/>
            <person name="Simakov O."/>
            <person name="Putnam N."/>
            <person name="Stites J."/>
            <person name="Kuroki Y."/>
            <person name="Tanaka T."/>
            <person name="Michiue T."/>
            <person name="Watanabe M."/>
            <person name="Bogdanovic O."/>
            <person name="Lister R."/>
            <person name="Georgiou G."/>
            <person name="Paranjpe S.S."/>
            <person name="van Kruijsbergen I."/>
            <person name="Shu S."/>
            <person name="Carlson J."/>
            <person name="Kinoshita T."/>
            <person name="Ohta Y."/>
            <person name="Mawaribuchi S."/>
            <person name="Jenkins J."/>
            <person name="Grimwood J."/>
            <person name="Schmutz J."/>
            <person name="Mitros T."/>
            <person name="Mozaffari S.V."/>
            <person name="Suzuki Y."/>
            <person name="Haramoto Y."/>
            <person name="Yamamoto T.S."/>
            <person name="Takagi C."/>
            <person name="Heald R."/>
            <person name="Miller K."/>
            <person name="Haudenschild C."/>
            <person name="Kitzman J."/>
            <person name="Nakayama T."/>
            <person name="Izutsu Y."/>
            <person name="Robert J."/>
            <person name="Fortriede J."/>
            <person name="Burns K."/>
            <person name="Lotay V."/>
            <person name="Karimi K."/>
            <person name="Yasuoka Y."/>
            <person name="Dichmann D.S."/>
            <person name="Flajnik M.F."/>
            <person name="Houston D.W."/>
            <person name="Shendure J."/>
            <person name="DuPasquier L."/>
            <person name="Vize P.D."/>
            <person name="Zorn A.M."/>
            <person name="Ito M."/>
            <person name="Marcotte E.M."/>
            <person name="Wallingford J.B."/>
            <person name="Ito Y."/>
            <person name="Asashima M."/>
            <person name="Ueno N."/>
            <person name="Matsuda Y."/>
            <person name="Veenstra G.J."/>
            <person name="Fujiyama A."/>
            <person name="Harland R.M."/>
            <person name="Taira M."/>
            <person name="Rokhsar D.S."/>
        </authorList>
    </citation>
    <scope>NUCLEOTIDE SEQUENCE [LARGE SCALE GENOMIC DNA]</scope>
    <source>
        <strain evidence="3">J</strain>
    </source>
</reference>